<dbReference type="SMART" id="SM01079">
    <property type="entry name" value="CHASE"/>
    <property type="match status" value="1"/>
</dbReference>
<dbReference type="Gene3D" id="3.30.450.350">
    <property type="entry name" value="CHASE domain"/>
    <property type="match status" value="1"/>
</dbReference>
<dbReference type="GO" id="GO:0005524">
    <property type="term" value="F:ATP binding"/>
    <property type="evidence" value="ECO:0007669"/>
    <property type="project" value="UniProtKB-KW"/>
</dbReference>
<proteinExistence type="predicted"/>
<keyword evidence="14" id="KW-1185">Reference proteome</keyword>
<dbReference type="InterPro" id="IPR042240">
    <property type="entry name" value="CHASE_sf"/>
</dbReference>
<feature type="domain" description="CHASE" evidence="12">
    <location>
        <begin position="68"/>
        <end position="284"/>
    </location>
</feature>
<dbReference type="GO" id="GO:0007165">
    <property type="term" value="P:signal transduction"/>
    <property type="evidence" value="ECO:0007669"/>
    <property type="project" value="UniProtKB-ARBA"/>
</dbReference>
<evidence type="ECO:0000259" key="12">
    <source>
        <dbReference type="PROSITE" id="PS50839"/>
    </source>
</evidence>
<keyword evidence="8 13" id="KW-0418">Kinase</keyword>
<dbReference type="AlphaFoldDB" id="A0A7X3LRA9"/>
<sequence length="563" mass="62175">MRRYLPSIIFLVVAAIGVARGVFAWLDGEAANRAVFQNVAQEAIARIETRVKNHILLLQATRAYFIADDKAVNRKEFSRFIESIDRYEYLAGVQGIGYAPLVPADDGDLVSRELRANYGVERAPWPRTDQDLRTPIVILEPQNERNRAALAYDMYSQETRRAAMELAISTGEPQASGKVELVQETSEDKQAGFLIYTPLYAGDKGGPAVERKPAGFVYAPFRVGDLFRAALGRTPDLPVHISAYDGFVENEALLFRSEGEPAEFPQEIVETPSLQVAGRTWHFEMRPSRAFVPVNEWQKHVVFALASILLAAALAASARWQQRAMEAGEKLTRETQRNLQERDLLLQEMKHRIKNMIARVLAIARQTARGADNVDEFVVSLTQRLEAMAASQDLLARSKWQSADLRTLLVQELKQVFGDDIDEATLHGEAVTLNETAAQAFGLTFHELATNALKYGFAQHSEGQLSVSWSKSGSAAGSLFRLVWVEHGDGVTGSGVPEGGGFGTRLIDASVRMELGGRIERNKTEDRFEVIIEVPLNAVEARIPQNPAASSAEGAQQAFAPKS</sequence>
<evidence type="ECO:0000313" key="14">
    <source>
        <dbReference type="Proteomes" id="UP000433101"/>
    </source>
</evidence>
<dbReference type="Proteomes" id="UP000433101">
    <property type="component" value="Unassembled WGS sequence"/>
</dbReference>
<comment type="caution">
    <text evidence="13">The sequence shown here is derived from an EMBL/GenBank/DDBJ whole genome shotgun (WGS) entry which is preliminary data.</text>
</comment>
<gene>
    <name evidence="13" type="ORF">GR183_01860</name>
</gene>
<dbReference type="RefSeq" id="WP_160773876.1">
    <property type="nucleotide sequence ID" value="NZ_WUMV01000001.1"/>
</dbReference>
<evidence type="ECO:0000256" key="2">
    <source>
        <dbReference type="ARBA" id="ARBA00004370"/>
    </source>
</evidence>
<dbReference type="PANTHER" id="PTHR41523:SF8">
    <property type="entry name" value="ETHYLENE RESPONSE SENSOR PROTEIN"/>
    <property type="match status" value="1"/>
</dbReference>
<evidence type="ECO:0000256" key="8">
    <source>
        <dbReference type="ARBA" id="ARBA00022777"/>
    </source>
</evidence>
<organism evidence="13 14">
    <name type="scientific">Stappia sediminis</name>
    <dbReference type="NCBI Taxonomy" id="2692190"/>
    <lineage>
        <taxon>Bacteria</taxon>
        <taxon>Pseudomonadati</taxon>
        <taxon>Pseudomonadota</taxon>
        <taxon>Alphaproteobacteria</taxon>
        <taxon>Hyphomicrobiales</taxon>
        <taxon>Stappiaceae</taxon>
        <taxon>Stappia</taxon>
    </lineage>
</organism>
<dbReference type="GO" id="GO:0004673">
    <property type="term" value="F:protein histidine kinase activity"/>
    <property type="evidence" value="ECO:0007669"/>
    <property type="project" value="UniProtKB-EC"/>
</dbReference>
<dbReference type="GO" id="GO:0016020">
    <property type="term" value="C:membrane"/>
    <property type="evidence" value="ECO:0007669"/>
    <property type="project" value="UniProtKB-SubCell"/>
</dbReference>
<dbReference type="SMART" id="SM00911">
    <property type="entry name" value="HWE_HK"/>
    <property type="match status" value="1"/>
</dbReference>
<evidence type="ECO:0000256" key="5">
    <source>
        <dbReference type="ARBA" id="ARBA00022679"/>
    </source>
</evidence>
<keyword evidence="6" id="KW-0812">Transmembrane</keyword>
<dbReference type="InterPro" id="IPR006189">
    <property type="entry name" value="CHASE_dom"/>
</dbReference>
<evidence type="ECO:0000313" key="13">
    <source>
        <dbReference type="EMBL" id="MXN63635.1"/>
    </source>
</evidence>
<keyword evidence="7" id="KW-0547">Nucleotide-binding</keyword>
<accession>A0A7X3LRA9</accession>
<dbReference type="Pfam" id="PF07536">
    <property type="entry name" value="HWE_HK"/>
    <property type="match status" value="1"/>
</dbReference>
<evidence type="ECO:0000256" key="1">
    <source>
        <dbReference type="ARBA" id="ARBA00000085"/>
    </source>
</evidence>
<dbReference type="SUPFAM" id="SSF55874">
    <property type="entry name" value="ATPase domain of HSP90 chaperone/DNA topoisomerase II/histidine kinase"/>
    <property type="match status" value="1"/>
</dbReference>
<dbReference type="PROSITE" id="PS50839">
    <property type="entry name" value="CHASE"/>
    <property type="match status" value="1"/>
</dbReference>
<evidence type="ECO:0000256" key="10">
    <source>
        <dbReference type="ARBA" id="ARBA00022989"/>
    </source>
</evidence>
<dbReference type="InterPro" id="IPR036890">
    <property type="entry name" value="HATPase_C_sf"/>
</dbReference>
<dbReference type="Gene3D" id="3.30.565.10">
    <property type="entry name" value="Histidine kinase-like ATPase, C-terminal domain"/>
    <property type="match status" value="1"/>
</dbReference>
<evidence type="ECO:0000256" key="9">
    <source>
        <dbReference type="ARBA" id="ARBA00022840"/>
    </source>
</evidence>
<dbReference type="EC" id="2.7.13.3" evidence="3"/>
<comment type="catalytic activity">
    <reaction evidence="1">
        <text>ATP + protein L-histidine = ADP + protein N-phospho-L-histidine.</text>
        <dbReference type="EC" id="2.7.13.3"/>
    </reaction>
</comment>
<keyword evidence="4" id="KW-0597">Phosphoprotein</keyword>
<protein>
    <recommendedName>
        <fullName evidence="3">histidine kinase</fullName>
        <ecNumber evidence="3">2.7.13.3</ecNumber>
    </recommendedName>
</protein>
<keyword evidence="10" id="KW-1133">Transmembrane helix</keyword>
<dbReference type="EMBL" id="WUMV01000001">
    <property type="protein sequence ID" value="MXN63635.1"/>
    <property type="molecule type" value="Genomic_DNA"/>
</dbReference>
<evidence type="ECO:0000256" key="6">
    <source>
        <dbReference type="ARBA" id="ARBA00022692"/>
    </source>
</evidence>
<evidence type="ECO:0000256" key="7">
    <source>
        <dbReference type="ARBA" id="ARBA00022741"/>
    </source>
</evidence>
<keyword evidence="5" id="KW-0808">Transferase</keyword>
<keyword evidence="9" id="KW-0067">ATP-binding</keyword>
<dbReference type="PANTHER" id="PTHR41523">
    <property type="entry name" value="TWO-COMPONENT SYSTEM SENSOR PROTEIN"/>
    <property type="match status" value="1"/>
</dbReference>
<reference evidence="13 14" key="1">
    <citation type="submission" date="2019-12" db="EMBL/GenBank/DDBJ databases">
        <authorList>
            <person name="Li M."/>
        </authorList>
    </citation>
    <scope>NUCLEOTIDE SEQUENCE [LARGE SCALE GENOMIC DNA]</scope>
    <source>
        <strain evidence="13 14">GBMRC 2046</strain>
    </source>
</reference>
<name>A0A7X3LRA9_9HYPH</name>
<keyword evidence="11" id="KW-0472">Membrane</keyword>
<evidence type="ECO:0000256" key="11">
    <source>
        <dbReference type="ARBA" id="ARBA00023136"/>
    </source>
</evidence>
<dbReference type="Pfam" id="PF03924">
    <property type="entry name" value="CHASE"/>
    <property type="match status" value="1"/>
</dbReference>
<evidence type="ECO:0000256" key="3">
    <source>
        <dbReference type="ARBA" id="ARBA00012438"/>
    </source>
</evidence>
<evidence type="ECO:0000256" key="4">
    <source>
        <dbReference type="ARBA" id="ARBA00022553"/>
    </source>
</evidence>
<comment type="subcellular location">
    <subcellularLocation>
        <location evidence="2">Membrane</location>
    </subcellularLocation>
</comment>
<dbReference type="InterPro" id="IPR011102">
    <property type="entry name" value="Sig_transdc_His_kinase_HWE"/>
</dbReference>